<feature type="region of interest" description="Disordered" evidence="1">
    <location>
        <begin position="1"/>
        <end position="26"/>
    </location>
</feature>
<dbReference type="AlphaFoldDB" id="K0TQP2"/>
<name>K0TQP2_THAOC</name>
<evidence type="ECO:0000313" key="3">
    <source>
        <dbReference type="Proteomes" id="UP000266841"/>
    </source>
</evidence>
<accession>K0TQP2</accession>
<dbReference type="Proteomes" id="UP000266841">
    <property type="component" value="Unassembled WGS sequence"/>
</dbReference>
<feature type="non-terminal residue" evidence="2">
    <location>
        <position position="1"/>
    </location>
</feature>
<dbReference type="EMBL" id="AGNL01002220">
    <property type="protein sequence ID" value="EJK76392.1"/>
    <property type="molecule type" value="Genomic_DNA"/>
</dbReference>
<feature type="compositionally biased region" description="Polar residues" evidence="1">
    <location>
        <begin position="14"/>
        <end position="26"/>
    </location>
</feature>
<feature type="compositionally biased region" description="Basic and acidic residues" evidence="1">
    <location>
        <begin position="1"/>
        <end position="13"/>
    </location>
</feature>
<organism evidence="2 3">
    <name type="scientific">Thalassiosira oceanica</name>
    <name type="common">Marine diatom</name>
    <dbReference type="NCBI Taxonomy" id="159749"/>
    <lineage>
        <taxon>Eukaryota</taxon>
        <taxon>Sar</taxon>
        <taxon>Stramenopiles</taxon>
        <taxon>Ochrophyta</taxon>
        <taxon>Bacillariophyta</taxon>
        <taxon>Coscinodiscophyceae</taxon>
        <taxon>Thalassiosirophycidae</taxon>
        <taxon>Thalassiosirales</taxon>
        <taxon>Thalassiosiraceae</taxon>
        <taxon>Thalassiosira</taxon>
    </lineage>
</organism>
<comment type="caution">
    <text evidence="2">The sequence shown here is derived from an EMBL/GenBank/DDBJ whole genome shotgun (WGS) entry which is preliminary data.</text>
</comment>
<gene>
    <name evidence="2" type="ORF">THAOC_01848</name>
</gene>
<evidence type="ECO:0000313" key="2">
    <source>
        <dbReference type="EMBL" id="EJK76392.1"/>
    </source>
</evidence>
<keyword evidence="3" id="KW-1185">Reference proteome</keyword>
<sequence length="97" mass="10797">QHRTVTDHRDCRRTLSSSRDLSGPVNESSQQRCFATYSVVEVEATASTSSASLMVWYGAAFDAFDRHEEGDIVTIAISADDYPLTRHRGRVVKAMDC</sequence>
<protein>
    <submittedName>
        <fullName evidence="2">Uncharacterized protein</fullName>
    </submittedName>
</protein>
<proteinExistence type="predicted"/>
<reference evidence="2 3" key="1">
    <citation type="journal article" date="2012" name="Genome Biol.">
        <title>Genome and low-iron response of an oceanic diatom adapted to chronic iron limitation.</title>
        <authorList>
            <person name="Lommer M."/>
            <person name="Specht M."/>
            <person name="Roy A.S."/>
            <person name="Kraemer L."/>
            <person name="Andreson R."/>
            <person name="Gutowska M.A."/>
            <person name="Wolf J."/>
            <person name="Bergner S.V."/>
            <person name="Schilhabel M.B."/>
            <person name="Klostermeier U.C."/>
            <person name="Beiko R.G."/>
            <person name="Rosenstiel P."/>
            <person name="Hippler M."/>
            <person name="Laroche J."/>
        </authorList>
    </citation>
    <scope>NUCLEOTIDE SEQUENCE [LARGE SCALE GENOMIC DNA]</scope>
    <source>
        <strain evidence="2 3">CCMP1005</strain>
    </source>
</reference>
<evidence type="ECO:0000256" key="1">
    <source>
        <dbReference type="SAM" id="MobiDB-lite"/>
    </source>
</evidence>